<dbReference type="EMBL" id="CWQY01000007">
    <property type="protein sequence ID" value="CSC44602.1"/>
    <property type="molecule type" value="Genomic_DNA"/>
</dbReference>
<accession>A0A655VLL1</accession>
<dbReference type="AlphaFoldDB" id="A0A655VLL1"/>
<reference evidence="1 2" key="1">
    <citation type="submission" date="2015-07" db="EMBL/GenBank/DDBJ databases">
        <authorList>
            <consortium name="Pathogen Informatics"/>
        </authorList>
    </citation>
    <scope>NUCLEOTIDE SEQUENCE [LARGE SCALE GENOMIC DNA]</scope>
    <source>
        <strain evidence="1 2">A316</strain>
    </source>
</reference>
<protein>
    <submittedName>
        <fullName evidence="1">Uncharacterized protein</fullName>
    </submittedName>
</protein>
<name>A0A655VLL1_VIBCL</name>
<gene>
    <name evidence="1" type="ORF">ERS013200_01422</name>
</gene>
<sequence>MSIIFQMFFNCSDMLMKEQERSLLMTQTLKCLQDSIQGLDRGI</sequence>
<dbReference type="Proteomes" id="UP000041770">
    <property type="component" value="Unassembled WGS sequence"/>
</dbReference>
<organism evidence="1 2">
    <name type="scientific">Vibrio cholerae</name>
    <dbReference type="NCBI Taxonomy" id="666"/>
    <lineage>
        <taxon>Bacteria</taxon>
        <taxon>Pseudomonadati</taxon>
        <taxon>Pseudomonadota</taxon>
        <taxon>Gammaproteobacteria</taxon>
        <taxon>Vibrionales</taxon>
        <taxon>Vibrionaceae</taxon>
        <taxon>Vibrio</taxon>
    </lineage>
</organism>
<proteinExistence type="predicted"/>
<evidence type="ECO:0000313" key="1">
    <source>
        <dbReference type="EMBL" id="CSC44602.1"/>
    </source>
</evidence>
<evidence type="ECO:0000313" key="2">
    <source>
        <dbReference type="Proteomes" id="UP000041770"/>
    </source>
</evidence>